<proteinExistence type="predicted"/>
<name>A0A6J5LDN1_9CAUD</name>
<organism evidence="1">
    <name type="scientific">uncultured Caudovirales phage</name>
    <dbReference type="NCBI Taxonomy" id="2100421"/>
    <lineage>
        <taxon>Viruses</taxon>
        <taxon>Duplodnaviria</taxon>
        <taxon>Heunggongvirae</taxon>
        <taxon>Uroviricota</taxon>
        <taxon>Caudoviricetes</taxon>
        <taxon>Peduoviridae</taxon>
        <taxon>Maltschvirus</taxon>
        <taxon>Maltschvirus maltsch</taxon>
    </lineage>
</organism>
<evidence type="ECO:0000313" key="1">
    <source>
        <dbReference type="EMBL" id="CAB4131257.1"/>
    </source>
</evidence>
<accession>A0A6J5LDN1</accession>
<protein>
    <submittedName>
        <fullName evidence="1">Uncharacterized protein</fullName>
    </submittedName>
</protein>
<dbReference type="EMBL" id="LR796245">
    <property type="protein sequence ID" value="CAB4131257.1"/>
    <property type="molecule type" value="Genomic_DNA"/>
</dbReference>
<reference evidence="1" key="1">
    <citation type="submission" date="2020-04" db="EMBL/GenBank/DDBJ databases">
        <authorList>
            <person name="Chiriac C."/>
            <person name="Salcher M."/>
            <person name="Ghai R."/>
            <person name="Kavagutti S V."/>
        </authorList>
    </citation>
    <scope>NUCLEOTIDE SEQUENCE</scope>
</reference>
<sequence length="63" mass="7081">MKEAINYLKNLGLKCDINGNILSKITDGEDGIALIDMVEENTENEKDGYCYTIINSKLEKIDI</sequence>
<gene>
    <name evidence="1" type="ORF">UFOVP129_63</name>
</gene>